<reference evidence="2 3" key="1">
    <citation type="submission" date="2017-04" db="EMBL/GenBank/DDBJ databases">
        <authorList>
            <person name="Afonso C.L."/>
            <person name="Miller P.J."/>
            <person name="Scott M.A."/>
            <person name="Spackman E."/>
            <person name="Goraichik I."/>
            <person name="Dimitrov K.M."/>
            <person name="Suarez D.L."/>
            <person name="Swayne D.E."/>
        </authorList>
    </citation>
    <scope>NUCLEOTIDE SEQUENCE [LARGE SCALE GENOMIC DNA]</scope>
    <source>
        <strain evidence="2 3">B5P</strain>
    </source>
</reference>
<sequence>MKVALSLTVDGLIRALRGRGHALAETAEVRYRREAHAPRKPKRANSARRIEGRDRDDVAGR</sequence>
<dbReference type="RefSeq" id="WP_085464701.1">
    <property type="nucleotide sequence ID" value="NZ_FXBL01000004.1"/>
</dbReference>
<evidence type="ECO:0000313" key="3">
    <source>
        <dbReference type="Proteomes" id="UP000193083"/>
    </source>
</evidence>
<organism evidence="2 3">
    <name type="scientific">Mesorhizobium australicum</name>
    <dbReference type="NCBI Taxonomy" id="536018"/>
    <lineage>
        <taxon>Bacteria</taxon>
        <taxon>Pseudomonadati</taxon>
        <taxon>Pseudomonadota</taxon>
        <taxon>Alphaproteobacteria</taxon>
        <taxon>Hyphomicrobiales</taxon>
        <taxon>Phyllobacteriaceae</taxon>
        <taxon>Mesorhizobium</taxon>
    </lineage>
</organism>
<evidence type="ECO:0000313" key="2">
    <source>
        <dbReference type="EMBL" id="SMH42834.1"/>
    </source>
</evidence>
<dbReference type="Proteomes" id="UP000193083">
    <property type="component" value="Unassembled WGS sequence"/>
</dbReference>
<protein>
    <submittedName>
        <fullName evidence="2">Uncharacterized protein</fullName>
    </submittedName>
</protein>
<name>A0A1X7NWR8_9HYPH</name>
<dbReference type="EMBL" id="FXBL01000004">
    <property type="protein sequence ID" value="SMH42834.1"/>
    <property type="molecule type" value="Genomic_DNA"/>
</dbReference>
<dbReference type="OrthoDB" id="8117341at2"/>
<dbReference type="AlphaFoldDB" id="A0A1X7NWR8"/>
<keyword evidence="3" id="KW-1185">Reference proteome</keyword>
<proteinExistence type="predicted"/>
<feature type="region of interest" description="Disordered" evidence="1">
    <location>
        <begin position="32"/>
        <end position="61"/>
    </location>
</feature>
<evidence type="ECO:0000256" key="1">
    <source>
        <dbReference type="SAM" id="MobiDB-lite"/>
    </source>
</evidence>
<feature type="compositionally biased region" description="Basic and acidic residues" evidence="1">
    <location>
        <begin position="48"/>
        <end position="61"/>
    </location>
</feature>
<accession>A0A1X7NWR8</accession>
<gene>
    <name evidence="2" type="ORF">SAMN02982922_2797</name>
</gene>